<feature type="compositionally biased region" description="Basic residues" evidence="1">
    <location>
        <begin position="26"/>
        <end position="40"/>
    </location>
</feature>
<accession>W7TA34</accession>
<keyword evidence="3" id="KW-1185">Reference proteome</keyword>
<evidence type="ECO:0000256" key="1">
    <source>
        <dbReference type="SAM" id="MobiDB-lite"/>
    </source>
</evidence>
<protein>
    <submittedName>
        <fullName evidence="2">Uncharacterized protein</fullName>
    </submittedName>
</protein>
<reference evidence="2 3" key="1">
    <citation type="journal article" date="2014" name="Mol. Plant">
        <title>Chromosome Scale Genome Assembly and Transcriptome Profiling of Nannochloropsis gaditana in Nitrogen Depletion.</title>
        <authorList>
            <person name="Corteggiani Carpinelli E."/>
            <person name="Telatin A."/>
            <person name="Vitulo N."/>
            <person name="Forcato C."/>
            <person name="D'Angelo M."/>
            <person name="Schiavon R."/>
            <person name="Vezzi A."/>
            <person name="Giacometti G.M."/>
            <person name="Morosinotto T."/>
            <person name="Valle G."/>
        </authorList>
    </citation>
    <scope>NUCLEOTIDE SEQUENCE [LARGE SCALE GENOMIC DNA]</scope>
    <source>
        <strain evidence="2 3">B-31</strain>
    </source>
</reference>
<feature type="non-terminal residue" evidence="2">
    <location>
        <position position="1"/>
    </location>
</feature>
<evidence type="ECO:0000313" key="2">
    <source>
        <dbReference type="EMBL" id="EWM23880.1"/>
    </source>
</evidence>
<proteinExistence type="predicted"/>
<sequence>VGESFRHVRRPPPSTRQPCHNTTNNSHRRQRRNRTRRRLSRLSDRPVPFQDFDAEGGVVERKRVAEGGVVERKRGAAWWRPGAIPVLREKSGWESGVGRARRLMVVSV</sequence>
<dbReference type="EMBL" id="AZIL01001418">
    <property type="protein sequence ID" value="EWM23880.1"/>
    <property type="molecule type" value="Genomic_DNA"/>
</dbReference>
<comment type="caution">
    <text evidence="2">The sequence shown here is derived from an EMBL/GenBank/DDBJ whole genome shotgun (WGS) entry which is preliminary data.</text>
</comment>
<evidence type="ECO:0000313" key="3">
    <source>
        <dbReference type="Proteomes" id="UP000019335"/>
    </source>
</evidence>
<dbReference type="Proteomes" id="UP000019335">
    <property type="component" value="Chromosome 15"/>
</dbReference>
<feature type="region of interest" description="Disordered" evidence="1">
    <location>
        <begin position="1"/>
        <end position="46"/>
    </location>
</feature>
<organism evidence="2 3">
    <name type="scientific">Nannochloropsis gaditana</name>
    <dbReference type="NCBI Taxonomy" id="72520"/>
    <lineage>
        <taxon>Eukaryota</taxon>
        <taxon>Sar</taxon>
        <taxon>Stramenopiles</taxon>
        <taxon>Ochrophyta</taxon>
        <taxon>Eustigmatophyceae</taxon>
        <taxon>Eustigmatales</taxon>
        <taxon>Monodopsidaceae</taxon>
        <taxon>Nannochloropsis</taxon>
    </lineage>
</organism>
<gene>
    <name evidence="2" type="ORF">Naga_101009g4</name>
</gene>
<dbReference type="AlphaFoldDB" id="W7TA34"/>
<name>W7TA34_9STRA</name>